<evidence type="ECO:0000256" key="2">
    <source>
        <dbReference type="ARBA" id="ARBA00022801"/>
    </source>
</evidence>
<dbReference type="PROSITE" id="PS00698">
    <property type="entry name" value="GH9_3"/>
    <property type="match status" value="1"/>
</dbReference>
<evidence type="ECO:0000259" key="10">
    <source>
        <dbReference type="Pfam" id="PF02018"/>
    </source>
</evidence>
<dbReference type="RefSeq" id="WP_345722697.1">
    <property type="nucleotide sequence ID" value="NZ_BAABRU010000009.1"/>
</dbReference>
<evidence type="ECO:0000256" key="5">
    <source>
        <dbReference type="ARBA" id="ARBA00023326"/>
    </source>
</evidence>
<dbReference type="InterPro" id="IPR001701">
    <property type="entry name" value="Glyco_hydro_9"/>
</dbReference>
<dbReference type="InterPro" id="IPR012341">
    <property type="entry name" value="6hp_glycosidase-like_sf"/>
</dbReference>
<dbReference type="EC" id="3.2.1.4" evidence="8"/>
<dbReference type="InterPro" id="IPR003305">
    <property type="entry name" value="CenC_carb-bd"/>
</dbReference>
<keyword evidence="5 6" id="KW-0624">Polysaccharide degradation</keyword>
<dbReference type="InterPro" id="IPR018221">
    <property type="entry name" value="Glyco_hydro_9_His_AS"/>
</dbReference>
<keyword evidence="2 6" id="KW-0378">Hydrolase</keyword>
<feature type="domain" description="Cellulase Ig-like" evidence="11">
    <location>
        <begin position="339"/>
        <end position="419"/>
    </location>
</feature>
<evidence type="ECO:0000313" key="12">
    <source>
        <dbReference type="EMBL" id="GAA5529080.1"/>
    </source>
</evidence>
<dbReference type="InterPro" id="IPR014756">
    <property type="entry name" value="Ig_E-set"/>
</dbReference>
<keyword evidence="3 6" id="KW-0119">Carbohydrate metabolism</keyword>
<dbReference type="SUPFAM" id="SSF48208">
    <property type="entry name" value="Six-hairpin glycosidases"/>
    <property type="match status" value="1"/>
</dbReference>
<comment type="catalytic activity">
    <reaction evidence="8">
        <text>Endohydrolysis of (1-&gt;4)-beta-D-glucosidic linkages in cellulose, lichenin and cereal beta-D-glucans.</text>
        <dbReference type="EC" id="3.2.1.4"/>
    </reaction>
</comment>
<feature type="domain" description="Glycoside hydrolase family 9" evidence="9">
    <location>
        <begin position="429"/>
        <end position="907"/>
    </location>
</feature>
<keyword evidence="13" id="KW-1185">Reference proteome</keyword>
<evidence type="ECO:0000256" key="1">
    <source>
        <dbReference type="ARBA" id="ARBA00007072"/>
    </source>
</evidence>
<proteinExistence type="inferred from homology"/>
<evidence type="ECO:0000313" key="13">
    <source>
        <dbReference type="Proteomes" id="UP001428290"/>
    </source>
</evidence>
<dbReference type="CDD" id="cd02850">
    <property type="entry name" value="E_set_Cellulase_N"/>
    <property type="match status" value="1"/>
</dbReference>
<comment type="similarity">
    <text evidence="1 6 8">Belongs to the glycosyl hydrolase 9 (cellulase E) family.</text>
</comment>
<dbReference type="InterPro" id="IPR033126">
    <property type="entry name" value="Glyco_hydro_9_Asp/Glu_AS"/>
</dbReference>
<gene>
    <name evidence="12" type="ORF">Hgul01_02883</name>
</gene>
<evidence type="ECO:0000256" key="3">
    <source>
        <dbReference type="ARBA" id="ARBA00023277"/>
    </source>
</evidence>
<dbReference type="SUPFAM" id="SSF81296">
    <property type="entry name" value="E set domains"/>
    <property type="match status" value="1"/>
</dbReference>
<dbReference type="InterPro" id="IPR008979">
    <property type="entry name" value="Galactose-bd-like_sf"/>
</dbReference>
<reference evidence="12 13" key="1">
    <citation type="submission" date="2024-02" db="EMBL/GenBank/DDBJ databases">
        <title>Herpetosiphon gulosus NBRC 112829.</title>
        <authorList>
            <person name="Ichikawa N."/>
            <person name="Katano-Makiyama Y."/>
            <person name="Hidaka K."/>
        </authorList>
    </citation>
    <scope>NUCLEOTIDE SEQUENCE [LARGE SCALE GENOMIC DNA]</scope>
    <source>
        <strain evidence="12 13">NBRC 112829</strain>
    </source>
</reference>
<dbReference type="InterPro" id="IPR013783">
    <property type="entry name" value="Ig-like_fold"/>
</dbReference>
<dbReference type="PROSITE" id="PS51257">
    <property type="entry name" value="PROKAR_LIPOPROTEIN"/>
    <property type="match status" value="1"/>
</dbReference>
<feature type="domain" description="CBM-cenC" evidence="10">
    <location>
        <begin position="200"/>
        <end position="316"/>
    </location>
</feature>
<dbReference type="EMBL" id="BAABRU010000009">
    <property type="protein sequence ID" value="GAA5529080.1"/>
    <property type="molecule type" value="Genomic_DNA"/>
</dbReference>
<accession>A0ABP9X0Z4</accession>
<keyword evidence="4 6" id="KW-0326">Glycosidase</keyword>
<feature type="active site" evidence="6">
    <location>
        <position position="838"/>
    </location>
</feature>
<dbReference type="PANTHER" id="PTHR22298">
    <property type="entry name" value="ENDO-1,4-BETA-GLUCANASE"/>
    <property type="match status" value="1"/>
</dbReference>
<evidence type="ECO:0000256" key="7">
    <source>
        <dbReference type="PROSITE-ProRule" id="PRU10060"/>
    </source>
</evidence>
<dbReference type="Gene3D" id="2.60.40.10">
    <property type="entry name" value="Immunoglobulins"/>
    <property type="match status" value="1"/>
</dbReference>
<dbReference type="Pfam" id="PF02927">
    <property type="entry name" value="CelD_N"/>
    <property type="match status" value="1"/>
</dbReference>
<dbReference type="Gene3D" id="1.50.10.10">
    <property type="match status" value="1"/>
</dbReference>
<evidence type="ECO:0000259" key="11">
    <source>
        <dbReference type="Pfam" id="PF02927"/>
    </source>
</evidence>
<dbReference type="SUPFAM" id="SSF49785">
    <property type="entry name" value="Galactose-binding domain-like"/>
    <property type="match status" value="2"/>
</dbReference>
<evidence type="ECO:0000259" key="9">
    <source>
        <dbReference type="Pfam" id="PF00759"/>
    </source>
</evidence>
<feature type="domain" description="CBM-cenC" evidence="10">
    <location>
        <begin position="54"/>
        <end position="175"/>
    </location>
</feature>
<organism evidence="12 13">
    <name type="scientific">Herpetosiphon gulosus</name>
    <dbReference type="NCBI Taxonomy" id="1973496"/>
    <lineage>
        <taxon>Bacteria</taxon>
        <taxon>Bacillati</taxon>
        <taxon>Chloroflexota</taxon>
        <taxon>Chloroflexia</taxon>
        <taxon>Herpetosiphonales</taxon>
        <taxon>Herpetosiphonaceae</taxon>
        <taxon>Herpetosiphon</taxon>
    </lineage>
</organism>
<sequence length="927" mass="99955">MSADHSRTVIGIRSTRSFWARGFFVFWLIIALGCQQAIVPATSQIYAQPPQDVGNLLQNGDFSAGFAPWWATSSIATDTASGALVATINNAGSNPWDAIVGQNGVTLQLGQTYTVTFRIRASATGNVVVKLQKEASPYTNYFSQDVALTTSDQAHQFVFTSGFDDAGAAFQFQMGGQGTNVLTIDDVQVLGETGPLEPSGNLVQNGEFVGGLPPWWTGGDVSVNTDDGACLTINAAGTNPWDVQLGQHTIAIETGVSYQLKFAAKSTAPVTLPVRLQKNAEPYTGYFAADPVLNSAWTEFVYNFTSAYSDAASLLFQMGGLGTPTICIDQVSLSMLETGIRVNQASYLPTMSKMASLVHPATEPLAWQLHNAADTVVLSGQTTVYGEESASAEHVHLIDFSNYQTVGEGYYLSVGSETSYPFAIEASIYSRMKYDALAYFYHNRSGIAITMPYAGGEQWTRPAGHIGVAPNQGDTSVTCFTGTDTQGQSWPGCDYQLNVSKGWYDAGDHGKYVVNSGISVWTLLNQYERAQQRGPESLAQFADGTMNIPENSNGVPDLLDEVRWNMEFMLGMQIPPTAPVSKTGMVHHKVHDANWTGLPMAPHEDSQMRYLYPPSTAATLNLAATAAQCSRIWREIDEAFADRCLVAAERAWQAALAYPNEIARDNFNGGGGYGDNTLSDEWYWAAAELYITTGSATYREAIEESSYYLRIDVSGGSAMYWGGVASLGTLSLALVPSDLSSANRQTARAAVIAAADQFIAMQQSSGYGIPFDPGAQYPWGSNSSILNNMIVMGLAGDFTGDASYADAISQGMDYLLGRNPLNRSYISGYGSVALTNPHHRFWAKQINPEYPGTPPGVVAGGPNSSIQDPYAQAELAGCAALKCYVDHIDSWSTNEITINWNSPLAWVAAYLDDYDTSSVQYLPLISK</sequence>
<dbReference type="InterPro" id="IPR008928">
    <property type="entry name" value="6-hairpin_glycosidase_sf"/>
</dbReference>
<protein>
    <recommendedName>
        <fullName evidence="8">Endoglucanase</fullName>
        <ecNumber evidence="8">3.2.1.4</ecNumber>
    </recommendedName>
</protein>
<feature type="active site" evidence="7">
    <location>
        <position position="895"/>
    </location>
</feature>
<dbReference type="Proteomes" id="UP001428290">
    <property type="component" value="Unassembled WGS sequence"/>
</dbReference>
<comment type="caution">
    <text evidence="12">The sequence shown here is derived from an EMBL/GenBank/DDBJ whole genome shotgun (WGS) entry which is preliminary data.</text>
</comment>
<dbReference type="Gene3D" id="2.60.120.260">
    <property type="entry name" value="Galactose-binding domain-like"/>
    <property type="match status" value="2"/>
</dbReference>
<dbReference type="InterPro" id="IPR004197">
    <property type="entry name" value="Cellulase_Ig-like"/>
</dbReference>
<dbReference type="PROSITE" id="PS00592">
    <property type="entry name" value="GH9_2"/>
    <property type="match status" value="1"/>
</dbReference>
<keyword evidence="8" id="KW-0136">Cellulose degradation</keyword>
<feature type="active site" evidence="7">
    <location>
        <position position="886"/>
    </location>
</feature>
<evidence type="ECO:0000256" key="8">
    <source>
        <dbReference type="RuleBase" id="RU361166"/>
    </source>
</evidence>
<name>A0ABP9X0Z4_9CHLR</name>
<evidence type="ECO:0000256" key="4">
    <source>
        <dbReference type="ARBA" id="ARBA00023295"/>
    </source>
</evidence>
<dbReference type="Pfam" id="PF00759">
    <property type="entry name" value="Glyco_hydro_9"/>
    <property type="match status" value="1"/>
</dbReference>
<evidence type="ECO:0000256" key="6">
    <source>
        <dbReference type="PROSITE-ProRule" id="PRU10059"/>
    </source>
</evidence>
<dbReference type="Pfam" id="PF02018">
    <property type="entry name" value="CBM_4_9"/>
    <property type="match status" value="2"/>
</dbReference>